<dbReference type="InterPro" id="IPR000551">
    <property type="entry name" value="MerR-type_HTH_dom"/>
</dbReference>
<dbReference type="CDD" id="cd01106">
    <property type="entry name" value="HTH_TipAL-Mta"/>
    <property type="match status" value="1"/>
</dbReference>
<feature type="transmembrane region" description="Helical" evidence="2">
    <location>
        <begin position="139"/>
        <end position="158"/>
    </location>
</feature>
<keyword evidence="2" id="KW-1133">Transmembrane helix</keyword>
<dbReference type="InterPro" id="IPR009061">
    <property type="entry name" value="DNA-bd_dom_put_sf"/>
</dbReference>
<keyword evidence="1" id="KW-0238">DNA-binding</keyword>
<evidence type="ECO:0000256" key="2">
    <source>
        <dbReference type="SAM" id="Phobius"/>
    </source>
</evidence>
<dbReference type="Pfam" id="PF13411">
    <property type="entry name" value="MerR_1"/>
    <property type="match status" value="1"/>
</dbReference>
<keyword evidence="7" id="KW-1185">Reference proteome</keyword>
<evidence type="ECO:0000313" key="4">
    <source>
        <dbReference type="EMBL" id="MCZ3666764.1"/>
    </source>
</evidence>
<feature type="domain" description="HTH merR-type" evidence="3">
    <location>
        <begin position="1"/>
        <end position="69"/>
    </location>
</feature>
<dbReference type="SUPFAM" id="SSF46955">
    <property type="entry name" value="Putative DNA-binding domain"/>
    <property type="match status" value="1"/>
</dbReference>
<dbReference type="GO" id="GO:0003677">
    <property type="term" value="F:DNA binding"/>
    <property type="evidence" value="ECO:0007669"/>
    <property type="project" value="UniProtKB-KW"/>
</dbReference>
<evidence type="ECO:0000256" key="1">
    <source>
        <dbReference type="ARBA" id="ARBA00023125"/>
    </source>
</evidence>
<dbReference type="GO" id="GO:0003700">
    <property type="term" value="F:DNA-binding transcription factor activity"/>
    <property type="evidence" value="ECO:0007669"/>
    <property type="project" value="InterPro"/>
</dbReference>
<sequence>MLTSGQLAQRCHTSIRTVQYYDQKGLLHAKRSHSNRREYDKKDLLRLQQILTYRKLGFKLNDIQKLMDHDQSAQILSSLIDKQTNSLQEQLHQVESQLEGLKHLQKQLNSIDNFSTEVQKEVLSSMNMTKKLHYLRLKMLGWGLIVDFLLWGSLIYVIYHGASIWWFVLGLIFSLAISGELTYAYYQHSIYLCPHCQSEFVPSFRIWVGAAHTPNTRRLTCPNCHQKNFCVEEYR</sequence>
<reference evidence="4 7" key="1">
    <citation type="submission" date="2022-01" db="EMBL/GenBank/DDBJ databases">
        <title>VMRC isolate genome collection.</title>
        <authorList>
            <person name="France M."/>
            <person name="Rutt L."/>
            <person name="Humphrys M."/>
            <person name="Ravel J."/>
        </authorList>
    </citation>
    <scope>NUCLEOTIDE SEQUENCE</scope>
    <source>
        <strain evidence="5 7">C0030B4</strain>
        <strain evidence="4">C0048A1</strain>
    </source>
</reference>
<keyword evidence="2" id="KW-0812">Transmembrane</keyword>
<dbReference type="InterPro" id="IPR047057">
    <property type="entry name" value="MerR_fam"/>
</dbReference>
<name>A0AAP3GAL0_9LACO</name>
<accession>A0AAP3GAL0</accession>
<evidence type="ECO:0000313" key="7">
    <source>
        <dbReference type="Proteomes" id="UP001527392"/>
    </source>
</evidence>
<dbReference type="AlphaFoldDB" id="A0AAP3GAL0"/>
<dbReference type="Gene3D" id="1.10.1660.10">
    <property type="match status" value="1"/>
</dbReference>
<dbReference type="EMBL" id="JAKHMS010000012">
    <property type="protein sequence ID" value="MCZ3781651.1"/>
    <property type="molecule type" value="Genomic_DNA"/>
</dbReference>
<evidence type="ECO:0000313" key="5">
    <source>
        <dbReference type="EMBL" id="MCZ3781651.1"/>
    </source>
</evidence>
<proteinExistence type="predicted"/>
<dbReference type="PRINTS" id="PR00040">
    <property type="entry name" value="HTHMERR"/>
</dbReference>
<comment type="caution">
    <text evidence="4">The sequence shown here is derived from an EMBL/GenBank/DDBJ whole genome shotgun (WGS) entry which is preliminary data.</text>
</comment>
<gene>
    <name evidence="5" type="ORF">L2504_05800</name>
    <name evidence="4" type="ORF">L2724_00500</name>
</gene>
<organism evidence="4 6">
    <name type="scientific">Limosilactobacillus vaginalis</name>
    <dbReference type="NCBI Taxonomy" id="1633"/>
    <lineage>
        <taxon>Bacteria</taxon>
        <taxon>Bacillati</taxon>
        <taxon>Bacillota</taxon>
        <taxon>Bacilli</taxon>
        <taxon>Lactobacillales</taxon>
        <taxon>Lactobacillaceae</taxon>
        <taxon>Limosilactobacillus</taxon>
    </lineage>
</organism>
<dbReference type="PROSITE" id="PS50937">
    <property type="entry name" value="HTH_MERR_2"/>
    <property type="match status" value="1"/>
</dbReference>
<dbReference type="Proteomes" id="UP001527392">
    <property type="component" value="Unassembled WGS sequence"/>
</dbReference>
<dbReference type="SMART" id="SM00422">
    <property type="entry name" value="HTH_MERR"/>
    <property type="match status" value="1"/>
</dbReference>
<dbReference type="PANTHER" id="PTHR30204">
    <property type="entry name" value="REDOX-CYCLING DRUG-SENSING TRANSCRIPTIONAL ACTIVATOR SOXR"/>
    <property type="match status" value="1"/>
</dbReference>
<dbReference type="RefSeq" id="WP_003716294.1">
    <property type="nucleotide sequence ID" value="NZ_CAJFIS010000004.1"/>
</dbReference>
<keyword evidence="2" id="KW-0472">Membrane</keyword>
<protein>
    <submittedName>
        <fullName evidence="4">MerR family transcriptional regulator</fullName>
    </submittedName>
</protein>
<feature type="transmembrane region" description="Helical" evidence="2">
    <location>
        <begin position="164"/>
        <end position="186"/>
    </location>
</feature>
<evidence type="ECO:0000313" key="6">
    <source>
        <dbReference type="Proteomes" id="UP001212401"/>
    </source>
</evidence>
<dbReference type="Proteomes" id="UP001212401">
    <property type="component" value="Unassembled WGS sequence"/>
</dbReference>
<evidence type="ECO:0000259" key="3">
    <source>
        <dbReference type="PROSITE" id="PS50937"/>
    </source>
</evidence>
<dbReference type="EMBL" id="JAKHPH010000001">
    <property type="protein sequence ID" value="MCZ3666764.1"/>
    <property type="molecule type" value="Genomic_DNA"/>
</dbReference>
<dbReference type="PANTHER" id="PTHR30204:SF90">
    <property type="entry name" value="HTH-TYPE TRANSCRIPTIONAL ACTIVATOR MTA"/>
    <property type="match status" value="1"/>
</dbReference>